<reference evidence="2 3" key="1">
    <citation type="submission" date="2020-04" db="EMBL/GenBank/DDBJ databases">
        <authorList>
            <person name="Klaysubun C."/>
            <person name="Duangmal K."/>
            <person name="Lipun K."/>
        </authorList>
    </citation>
    <scope>NUCLEOTIDE SEQUENCE [LARGE SCALE GENOMIC DNA]</scope>
    <source>
        <strain evidence="2 3">JCM 11839</strain>
    </source>
</reference>
<dbReference type="RefSeq" id="WP_169399487.1">
    <property type="nucleotide sequence ID" value="NZ_BAAAJH010000019.1"/>
</dbReference>
<feature type="compositionally biased region" description="Basic and acidic residues" evidence="1">
    <location>
        <begin position="263"/>
        <end position="279"/>
    </location>
</feature>
<proteinExistence type="predicted"/>
<protein>
    <recommendedName>
        <fullName evidence="4">Colicin import membrane protein</fullName>
    </recommendedName>
</protein>
<keyword evidence="3" id="KW-1185">Reference proteome</keyword>
<feature type="region of interest" description="Disordered" evidence="1">
    <location>
        <begin position="303"/>
        <end position="332"/>
    </location>
</feature>
<accession>A0ABX1RM29</accession>
<feature type="compositionally biased region" description="Low complexity" evidence="1">
    <location>
        <begin position="307"/>
        <end position="322"/>
    </location>
</feature>
<comment type="caution">
    <text evidence="2">The sequence shown here is derived from an EMBL/GenBank/DDBJ whole genome shotgun (WGS) entry which is preliminary data.</text>
</comment>
<evidence type="ECO:0000313" key="2">
    <source>
        <dbReference type="EMBL" id="NMH81451.1"/>
    </source>
</evidence>
<organism evidence="2 3">
    <name type="scientific">Pseudonocardia xinjiangensis</name>
    <dbReference type="NCBI Taxonomy" id="75289"/>
    <lineage>
        <taxon>Bacteria</taxon>
        <taxon>Bacillati</taxon>
        <taxon>Actinomycetota</taxon>
        <taxon>Actinomycetes</taxon>
        <taxon>Pseudonocardiales</taxon>
        <taxon>Pseudonocardiaceae</taxon>
        <taxon>Pseudonocardia</taxon>
    </lineage>
</organism>
<sequence length="332" mass="35309">MPDEPGLTVDSEPADVSAGTAGSGGTALDAVAEELYGVLPDEFVAERDAAAARARESGERELAKAIGRLRRPTRAAWLANLLARHRREQLDGLLGLATGLADAQRTLDGAALRRLSSTRHQLVAAMAREAGRLAMEAGDPAAESVLRDLQGILEAALARPDIAAQVRSGRLTRTVSYTGFGPDADPDARPVPAPRADAPPLRAVRVDAEPAGAEHADRERAQQERAQQETAQRERAERERRERALAEAEAEEEAAREQQQAAEDARDAALEERDAARDRVAELTAELEAARDRDRAAAAAAREADATAKAAARAAGAAAARTTRARARLDED</sequence>
<evidence type="ECO:0000313" key="3">
    <source>
        <dbReference type="Proteomes" id="UP001296706"/>
    </source>
</evidence>
<feature type="region of interest" description="Disordered" evidence="1">
    <location>
        <begin position="175"/>
        <end position="279"/>
    </location>
</feature>
<name>A0ABX1RM29_9PSEU</name>
<feature type="compositionally biased region" description="Low complexity" evidence="1">
    <location>
        <begin position="194"/>
        <end position="203"/>
    </location>
</feature>
<evidence type="ECO:0000256" key="1">
    <source>
        <dbReference type="SAM" id="MobiDB-lite"/>
    </source>
</evidence>
<feature type="region of interest" description="Disordered" evidence="1">
    <location>
        <begin position="1"/>
        <end position="25"/>
    </location>
</feature>
<gene>
    <name evidence="2" type="ORF">HF577_30710</name>
</gene>
<dbReference type="Proteomes" id="UP001296706">
    <property type="component" value="Unassembled WGS sequence"/>
</dbReference>
<feature type="compositionally biased region" description="Basic and acidic residues" evidence="1">
    <location>
        <begin position="204"/>
        <end position="246"/>
    </location>
</feature>
<dbReference type="EMBL" id="JAAXKY010000149">
    <property type="protein sequence ID" value="NMH81451.1"/>
    <property type="molecule type" value="Genomic_DNA"/>
</dbReference>
<evidence type="ECO:0008006" key="4">
    <source>
        <dbReference type="Google" id="ProtNLM"/>
    </source>
</evidence>